<organism evidence="1 2">
    <name type="scientific">Porites lobata</name>
    <dbReference type="NCBI Taxonomy" id="104759"/>
    <lineage>
        <taxon>Eukaryota</taxon>
        <taxon>Metazoa</taxon>
        <taxon>Cnidaria</taxon>
        <taxon>Anthozoa</taxon>
        <taxon>Hexacorallia</taxon>
        <taxon>Scleractinia</taxon>
        <taxon>Fungiina</taxon>
        <taxon>Poritidae</taxon>
        <taxon>Porites</taxon>
    </lineage>
</organism>
<feature type="non-terminal residue" evidence="1">
    <location>
        <position position="1"/>
    </location>
</feature>
<protein>
    <submittedName>
        <fullName evidence="1">Uncharacterized protein</fullName>
    </submittedName>
</protein>
<gene>
    <name evidence="1" type="ORF">PLOB_00048929</name>
</gene>
<dbReference type="EMBL" id="CALNXK010000093">
    <property type="protein sequence ID" value="CAH3152201.1"/>
    <property type="molecule type" value="Genomic_DNA"/>
</dbReference>
<sequence length="142" mass="14535">ASSPFTAIQAAICSGLGGFGLLPSAARQETEFGCRWQLVILNPATSCSTSNRPACRSTFTGNGSAGVAGNRRSDQAVAAIALKFKLIGPASTNSPLHSSTCRVTPCGTVHFLESSGPNIQQAQGHAAIQDTVEVPAVHDGVQ</sequence>
<evidence type="ECO:0000313" key="1">
    <source>
        <dbReference type="EMBL" id="CAH3152201.1"/>
    </source>
</evidence>
<reference evidence="1 2" key="1">
    <citation type="submission" date="2022-05" db="EMBL/GenBank/DDBJ databases">
        <authorList>
            <consortium name="Genoscope - CEA"/>
            <person name="William W."/>
        </authorList>
    </citation>
    <scope>NUCLEOTIDE SEQUENCE [LARGE SCALE GENOMIC DNA]</scope>
</reference>
<comment type="caution">
    <text evidence="1">The sequence shown here is derived from an EMBL/GenBank/DDBJ whole genome shotgun (WGS) entry which is preliminary data.</text>
</comment>
<proteinExistence type="predicted"/>
<feature type="non-terminal residue" evidence="1">
    <location>
        <position position="142"/>
    </location>
</feature>
<name>A0ABN8PX01_9CNID</name>
<keyword evidence="2" id="KW-1185">Reference proteome</keyword>
<evidence type="ECO:0000313" key="2">
    <source>
        <dbReference type="Proteomes" id="UP001159405"/>
    </source>
</evidence>
<dbReference type="Proteomes" id="UP001159405">
    <property type="component" value="Unassembled WGS sequence"/>
</dbReference>
<accession>A0ABN8PX01</accession>